<evidence type="ECO:0000256" key="3">
    <source>
        <dbReference type="ARBA" id="ARBA00022989"/>
    </source>
</evidence>
<evidence type="ECO:0000256" key="5">
    <source>
        <dbReference type="SAM" id="Phobius"/>
    </source>
</evidence>
<evidence type="ECO:0000256" key="1">
    <source>
        <dbReference type="ARBA" id="ARBA00004370"/>
    </source>
</evidence>
<reference evidence="6 7" key="1">
    <citation type="submission" date="2019-07" db="EMBL/GenBank/DDBJ databases">
        <title>Draft genome sequences of 15 bacterial species constituting the stable defined intestinal microbiota of the GM15 gnotobiotic mouse model.</title>
        <authorList>
            <person name="Elie C."/>
            <person name="Mathieu A."/>
            <person name="Saliou A."/>
            <person name="Darnaud M."/>
            <person name="Leulier F."/>
            <person name="Tamellini A."/>
        </authorList>
    </citation>
    <scope>NUCLEOTIDE SEQUENCE [LARGE SCALE GENOMIC DNA]</scope>
    <source>
        <strain evidence="7">ASF 502</strain>
    </source>
</reference>
<dbReference type="Proteomes" id="UP000474104">
    <property type="component" value="Unassembled WGS sequence"/>
</dbReference>
<dbReference type="RefSeq" id="WP_004068603.1">
    <property type="nucleotide sequence ID" value="NZ_VIRB01000012.1"/>
</dbReference>
<evidence type="ECO:0000313" key="6">
    <source>
        <dbReference type="EMBL" id="NDO67364.1"/>
    </source>
</evidence>
<dbReference type="EMBL" id="VIRB01000012">
    <property type="protein sequence ID" value="NDO67364.1"/>
    <property type="molecule type" value="Genomic_DNA"/>
</dbReference>
<evidence type="ECO:0000313" key="7">
    <source>
        <dbReference type="Proteomes" id="UP000474104"/>
    </source>
</evidence>
<evidence type="ECO:0000256" key="2">
    <source>
        <dbReference type="ARBA" id="ARBA00022692"/>
    </source>
</evidence>
<keyword evidence="2 5" id="KW-0812">Transmembrane</keyword>
<accession>A0A9X5C3S1</accession>
<keyword evidence="4 5" id="KW-0472">Membrane</keyword>
<gene>
    <name evidence="6" type="ORF">FMM80_00890</name>
</gene>
<name>A0A9X5C3S1_9FIRM</name>
<dbReference type="NCBIfam" id="TIGR01592">
    <property type="entry name" value="holin_SPP1"/>
    <property type="match status" value="1"/>
</dbReference>
<sequence length="100" mass="11052">MNKINLKGITSEAVSGIFILFVALINAMLQMLGINILPIEDAEISAIVSTLFLVLTALWNTWKNRNLSSASQIAQNITDAIKNGEILEKDVKDLLNKIKR</sequence>
<feature type="transmembrane region" description="Helical" evidence="5">
    <location>
        <begin position="44"/>
        <end position="62"/>
    </location>
</feature>
<dbReference type="InterPro" id="IPR006479">
    <property type="entry name" value="Holin"/>
</dbReference>
<comment type="caution">
    <text evidence="6">The sequence shown here is derived from an EMBL/GenBank/DDBJ whole genome shotgun (WGS) entry which is preliminary data.</text>
</comment>
<dbReference type="GO" id="GO:0016020">
    <property type="term" value="C:membrane"/>
    <property type="evidence" value="ECO:0007669"/>
    <property type="project" value="UniProtKB-SubCell"/>
</dbReference>
<evidence type="ECO:0000256" key="4">
    <source>
        <dbReference type="ARBA" id="ARBA00023136"/>
    </source>
</evidence>
<organism evidence="6 7">
    <name type="scientific">Schaedlerella arabinosiphila</name>
    <dbReference type="NCBI Taxonomy" id="2044587"/>
    <lineage>
        <taxon>Bacteria</taxon>
        <taxon>Bacillati</taxon>
        <taxon>Bacillota</taxon>
        <taxon>Clostridia</taxon>
        <taxon>Lachnospirales</taxon>
        <taxon>Lachnospiraceae</taxon>
        <taxon>Schaedlerella</taxon>
    </lineage>
</organism>
<proteinExistence type="predicted"/>
<dbReference type="OrthoDB" id="9953887at2"/>
<dbReference type="AlphaFoldDB" id="A0A9X5C3S1"/>
<comment type="subcellular location">
    <subcellularLocation>
        <location evidence="1">Membrane</location>
    </subcellularLocation>
</comment>
<dbReference type="Pfam" id="PF04688">
    <property type="entry name" value="Holin_SPP1"/>
    <property type="match status" value="1"/>
</dbReference>
<feature type="transmembrane region" description="Helical" evidence="5">
    <location>
        <begin position="12"/>
        <end position="32"/>
    </location>
</feature>
<protein>
    <submittedName>
        <fullName evidence="6">Phage holin</fullName>
    </submittedName>
</protein>
<keyword evidence="3 5" id="KW-1133">Transmembrane helix</keyword>